<evidence type="ECO:0000256" key="6">
    <source>
        <dbReference type="ARBA" id="ARBA00022989"/>
    </source>
</evidence>
<keyword evidence="8 10" id="KW-0472">Membrane</keyword>
<dbReference type="GO" id="GO:0006906">
    <property type="term" value="P:vesicle fusion"/>
    <property type="evidence" value="ECO:0007669"/>
    <property type="project" value="TreeGrafter"/>
</dbReference>
<dbReference type="PANTHER" id="PTHR21094">
    <property type="entry name" value="GOS-28 SNARE- RELATED"/>
    <property type="match status" value="1"/>
</dbReference>
<comment type="similarity">
    <text evidence="2">Belongs to the GOSR1 family.</text>
</comment>
<keyword evidence="12" id="KW-1185">Reference proteome</keyword>
<evidence type="ECO:0000256" key="10">
    <source>
        <dbReference type="SAM" id="Phobius"/>
    </source>
</evidence>
<dbReference type="PANTHER" id="PTHR21094:SF2">
    <property type="entry name" value="GOLGI SNAP RECEPTOR COMPLEX MEMBER 1"/>
    <property type="match status" value="1"/>
</dbReference>
<feature type="transmembrane region" description="Helical" evidence="10">
    <location>
        <begin position="262"/>
        <end position="281"/>
    </location>
</feature>
<evidence type="ECO:0000256" key="2">
    <source>
        <dbReference type="ARBA" id="ARBA00008473"/>
    </source>
</evidence>
<evidence type="ECO:0000256" key="3">
    <source>
        <dbReference type="ARBA" id="ARBA00022448"/>
    </source>
</evidence>
<dbReference type="EMBL" id="LGRX02034180">
    <property type="protein sequence ID" value="KAK3238544.1"/>
    <property type="molecule type" value="Genomic_DNA"/>
</dbReference>
<name>A0AAE0BM62_9CHLO</name>
<keyword evidence="5" id="KW-0653">Protein transport</keyword>
<evidence type="ECO:0000256" key="8">
    <source>
        <dbReference type="ARBA" id="ARBA00023136"/>
    </source>
</evidence>
<dbReference type="AlphaFoldDB" id="A0AAE0BM62"/>
<feature type="region of interest" description="Disordered" evidence="9">
    <location>
        <begin position="1"/>
        <end position="53"/>
    </location>
</feature>
<dbReference type="GO" id="GO:0005801">
    <property type="term" value="C:cis-Golgi network"/>
    <property type="evidence" value="ECO:0007669"/>
    <property type="project" value="InterPro"/>
</dbReference>
<proteinExistence type="inferred from homology"/>
<comment type="subcellular location">
    <subcellularLocation>
        <location evidence="1">Golgi apparatus membrane</location>
        <topology evidence="1">Single-pass type IV membrane protein</topology>
    </subcellularLocation>
</comment>
<evidence type="ECO:0000256" key="7">
    <source>
        <dbReference type="ARBA" id="ARBA00023034"/>
    </source>
</evidence>
<gene>
    <name evidence="11" type="ORF">CYMTET_51458</name>
</gene>
<accession>A0AAE0BM62</accession>
<evidence type="ECO:0000256" key="1">
    <source>
        <dbReference type="ARBA" id="ARBA00004409"/>
    </source>
</evidence>
<evidence type="ECO:0000256" key="4">
    <source>
        <dbReference type="ARBA" id="ARBA00022692"/>
    </source>
</evidence>
<keyword evidence="3" id="KW-0813">Transport</keyword>
<evidence type="ECO:0000256" key="5">
    <source>
        <dbReference type="ARBA" id="ARBA00022927"/>
    </source>
</evidence>
<keyword evidence="7" id="KW-0333">Golgi apparatus</keyword>
<evidence type="ECO:0008006" key="13">
    <source>
        <dbReference type="Google" id="ProtNLM"/>
    </source>
</evidence>
<evidence type="ECO:0000313" key="11">
    <source>
        <dbReference type="EMBL" id="KAK3238544.1"/>
    </source>
</evidence>
<dbReference type="GO" id="GO:0015031">
    <property type="term" value="P:protein transport"/>
    <property type="evidence" value="ECO:0007669"/>
    <property type="project" value="UniProtKB-KW"/>
</dbReference>
<comment type="caution">
    <text evidence="11">The sequence shown here is derived from an EMBL/GenBank/DDBJ whole genome shotgun (WGS) entry which is preliminary data.</text>
</comment>
<dbReference type="GO" id="GO:0048219">
    <property type="term" value="P:inter-Golgi cisterna vesicle-mediated transport"/>
    <property type="evidence" value="ECO:0007669"/>
    <property type="project" value="TreeGrafter"/>
</dbReference>
<dbReference type="GO" id="GO:0000139">
    <property type="term" value="C:Golgi membrane"/>
    <property type="evidence" value="ECO:0007669"/>
    <property type="project" value="UniProtKB-SubCell"/>
</dbReference>
<feature type="compositionally biased region" description="Polar residues" evidence="9">
    <location>
        <begin position="35"/>
        <end position="49"/>
    </location>
</feature>
<dbReference type="GO" id="GO:0005797">
    <property type="term" value="C:Golgi medial cisterna"/>
    <property type="evidence" value="ECO:0007669"/>
    <property type="project" value="TreeGrafter"/>
</dbReference>
<protein>
    <recommendedName>
        <fullName evidence="13">Golgi SNAP receptor complex member 1</fullName>
    </recommendedName>
</protein>
<evidence type="ECO:0000256" key="9">
    <source>
        <dbReference type="SAM" id="MobiDB-lite"/>
    </source>
</evidence>
<feature type="compositionally biased region" description="Polar residues" evidence="9">
    <location>
        <begin position="12"/>
        <end position="23"/>
    </location>
</feature>
<dbReference type="InterPro" id="IPR023601">
    <property type="entry name" value="Golgi_SNAP_su1"/>
</dbReference>
<dbReference type="Proteomes" id="UP001190700">
    <property type="component" value="Unassembled WGS sequence"/>
</dbReference>
<evidence type="ECO:0000313" key="12">
    <source>
        <dbReference type="Proteomes" id="UP001190700"/>
    </source>
</evidence>
<organism evidence="11 12">
    <name type="scientific">Cymbomonas tetramitiformis</name>
    <dbReference type="NCBI Taxonomy" id="36881"/>
    <lineage>
        <taxon>Eukaryota</taxon>
        <taxon>Viridiplantae</taxon>
        <taxon>Chlorophyta</taxon>
        <taxon>Pyramimonadophyceae</taxon>
        <taxon>Pyramimonadales</taxon>
        <taxon>Pyramimonadaceae</taxon>
        <taxon>Cymbomonas</taxon>
    </lineage>
</organism>
<keyword evidence="4 10" id="KW-0812">Transmembrane</keyword>
<dbReference type="GO" id="GO:0005484">
    <property type="term" value="F:SNAP receptor activity"/>
    <property type="evidence" value="ECO:0007669"/>
    <property type="project" value="TreeGrafter"/>
</dbReference>
<keyword evidence="6 10" id="KW-1133">Transmembrane helix</keyword>
<dbReference type="GO" id="GO:0006888">
    <property type="term" value="P:endoplasmic reticulum to Golgi vesicle-mediated transport"/>
    <property type="evidence" value="ECO:0007669"/>
    <property type="project" value="InterPro"/>
</dbReference>
<reference evidence="11 12" key="1">
    <citation type="journal article" date="2015" name="Genome Biol. Evol.">
        <title>Comparative Genomics of a Bacterivorous Green Alga Reveals Evolutionary Causalities and Consequences of Phago-Mixotrophic Mode of Nutrition.</title>
        <authorList>
            <person name="Burns J.A."/>
            <person name="Paasch A."/>
            <person name="Narechania A."/>
            <person name="Kim E."/>
        </authorList>
    </citation>
    <scope>NUCLEOTIDE SEQUENCE [LARGE SCALE GENOMIC DNA]</scope>
    <source>
        <strain evidence="11 12">PLY_AMNH</strain>
    </source>
</reference>
<dbReference type="Pfam" id="PF12352">
    <property type="entry name" value="V-SNARE_C"/>
    <property type="match status" value="1"/>
</dbReference>
<dbReference type="GO" id="GO:0031201">
    <property type="term" value="C:SNARE complex"/>
    <property type="evidence" value="ECO:0007669"/>
    <property type="project" value="TreeGrafter"/>
</dbReference>
<sequence>MPLETLRGLVVSSASKSQDQTQAKPKPNAKRLSCGSGTMSGVRNVSGSPSGDRVWEELRKEARKLEGEVDIMLASFSKLGTGDSSSSLLGDTEDQMVSGKAQEIESHLQRLADVNDAMSSAVSGGGDARSHTLARHRDILSEFSQEFRRIRTTITIGRERDALLGGRVVSDGNGGSGFLGRAQGNGSSNGAGALLRERNSIQSANARLDDVIGQAQATMSNLTSQRSIFEDMGTRLNQVGTKFPVIGGILNAIKRKKSQDTIILSAVIASCTLFLIVYWLAK</sequence>